<dbReference type="NCBIfam" id="TIGR00254">
    <property type="entry name" value="GGDEF"/>
    <property type="match status" value="1"/>
</dbReference>
<dbReference type="InterPro" id="IPR043128">
    <property type="entry name" value="Rev_trsase/Diguanyl_cyclase"/>
</dbReference>
<comment type="caution">
    <text evidence="3">The sequence shown here is derived from an EMBL/GenBank/DDBJ whole genome shotgun (WGS) entry which is preliminary data.</text>
</comment>
<name>A0A5R9FI21_9BACL</name>
<dbReference type="EMBL" id="SWLG01000001">
    <property type="protein sequence ID" value="TLS39225.1"/>
    <property type="molecule type" value="Genomic_DNA"/>
</dbReference>
<dbReference type="PANTHER" id="PTHR45138:SF9">
    <property type="entry name" value="DIGUANYLATE CYCLASE DGCM-RELATED"/>
    <property type="match status" value="1"/>
</dbReference>
<dbReference type="CDD" id="cd01949">
    <property type="entry name" value="GGDEF"/>
    <property type="match status" value="1"/>
</dbReference>
<feature type="transmembrane region" description="Helical" evidence="1">
    <location>
        <begin position="207"/>
        <end position="227"/>
    </location>
</feature>
<dbReference type="FunFam" id="3.30.70.270:FF:000001">
    <property type="entry name" value="Diguanylate cyclase domain protein"/>
    <property type="match status" value="1"/>
</dbReference>
<keyword evidence="1" id="KW-0472">Membrane</keyword>
<dbReference type="Pfam" id="PF00990">
    <property type="entry name" value="GGDEF"/>
    <property type="match status" value="1"/>
</dbReference>
<gene>
    <name evidence="3" type="ORF">FCL54_02655</name>
</gene>
<dbReference type="Pfam" id="PF13185">
    <property type="entry name" value="GAF_2"/>
    <property type="match status" value="1"/>
</dbReference>
<dbReference type="GO" id="GO:0005886">
    <property type="term" value="C:plasma membrane"/>
    <property type="evidence" value="ECO:0007669"/>
    <property type="project" value="TreeGrafter"/>
</dbReference>
<dbReference type="InterPro" id="IPR029787">
    <property type="entry name" value="Nucleotide_cyclase"/>
</dbReference>
<dbReference type="OrthoDB" id="9759607at2"/>
<dbReference type="InterPro" id="IPR003018">
    <property type="entry name" value="GAF"/>
</dbReference>
<feature type="domain" description="GGDEF" evidence="2">
    <location>
        <begin position="427"/>
        <end position="568"/>
    </location>
</feature>
<dbReference type="Gene3D" id="3.30.450.40">
    <property type="match status" value="1"/>
</dbReference>
<keyword evidence="4" id="KW-1185">Reference proteome</keyword>
<feature type="transmembrane region" description="Helical" evidence="1">
    <location>
        <begin position="76"/>
        <end position="96"/>
    </location>
</feature>
<feature type="transmembrane region" description="Helical" evidence="1">
    <location>
        <begin position="12"/>
        <end position="29"/>
    </location>
</feature>
<feature type="transmembrane region" description="Helical" evidence="1">
    <location>
        <begin position="36"/>
        <end position="56"/>
    </location>
</feature>
<dbReference type="SMART" id="SM00065">
    <property type="entry name" value="GAF"/>
    <property type="match status" value="1"/>
</dbReference>
<evidence type="ECO:0000259" key="2">
    <source>
        <dbReference type="PROSITE" id="PS50887"/>
    </source>
</evidence>
<dbReference type="SMART" id="SM00267">
    <property type="entry name" value="GGDEF"/>
    <property type="match status" value="1"/>
</dbReference>
<dbReference type="PANTHER" id="PTHR45138">
    <property type="entry name" value="REGULATORY COMPONENTS OF SENSORY TRANSDUCTION SYSTEM"/>
    <property type="match status" value="1"/>
</dbReference>
<organism evidence="3 4">
    <name type="scientific">Exobacillus caeni</name>
    <dbReference type="NCBI Taxonomy" id="2574798"/>
    <lineage>
        <taxon>Bacteria</taxon>
        <taxon>Bacillati</taxon>
        <taxon>Bacillota</taxon>
        <taxon>Bacilli</taxon>
        <taxon>Bacillales</taxon>
        <taxon>Guptibacillaceae</taxon>
        <taxon>Exobacillus</taxon>
    </lineage>
</organism>
<evidence type="ECO:0000313" key="4">
    <source>
        <dbReference type="Proteomes" id="UP000308230"/>
    </source>
</evidence>
<feature type="transmembrane region" description="Helical" evidence="1">
    <location>
        <begin position="184"/>
        <end position="201"/>
    </location>
</feature>
<dbReference type="InterPro" id="IPR050469">
    <property type="entry name" value="Diguanylate_Cyclase"/>
</dbReference>
<dbReference type="GO" id="GO:0052621">
    <property type="term" value="F:diguanylate cyclase activity"/>
    <property type="evidence" value="ECO:0007669"/>
    <property type="project" value="TreeGrafter"/>
</dbReference>
<keyword evidence="1" id="KW-1133">Transmembrane helix</keyword>
<evidence type="ECO:0000256" key="1">
    <source>
        <dbReference type="SAM" id="Phobius"/>
    </source>
</evidence>
<dbReference type="GO" id="GO:0043709">
    <property type="term" value="P:cell adhesion involved in single-species biofilm formation"/>
    <property type="evidence" value="ECO:0007669"/>
    <property type="project" value="TreeGrafter"/>
</dbReference>
<feature type="transmembrane region" description="Helical" evidence="1">
    <location>
        <begin position="108"/>
        <end position="127"/>
    </location>
</feature>
<sequence length="568" mass="64617">MMTKTKQKALWIIWLIIWPLAIVLTYQFTEHNIQGNILDILALTVLMGVVALLPINVKGTNLFFIQGISMAVFFRYGLFIELILTQVSVLILLLNLQVSRKEHHRYPLNFLMFLFVSVASGIVYYLLGGDTGSMNQNSYPNLIPMFGYAVSTIFSNQIFLYLLQKFLNKNKSYRFFDRGLYWEALTNVFILPVGLILYMLHSLIGTLAIIYVGIPFVLVAFMLRLYYYTQKVNDLLQKTSEIGQQLTQRLETDDVLELFLESVTKMFPVDYAYILDAEGVSNLKMVKKFEREEGTLPQKGSFASNEGISARVWRSGRSRLYVKRSQWRSLSKGLLPLSANSVISVPTKRNNETVGIITLASNNVRAYEKHHLMVLQILANYLGVARNNAKNYEETKKRSERCPLTNLYNFRYFQTLLELKYSQYIGTPFSVILLDLDHFKKVNDTFGHQSGNDVLCQVADRLAKEVGDRGTVARYGGEEFVILLNNANHMMAVDIAEDIRCSIADHSFDIYNDLENGKRQVIYVTASIGVATAPDQGEDPITLLRNADRAMYTGAKQQGRNKVASYVG</sequence>
<dbReference type="Gene3D" id="3.30.70.270">
    <property type="match status" value="1"/>
</dbReference>
<dbReference type="PROSITE" id="PS50887">
    <property type="entry name" value="GGDEF"/>
    <property type="match status" value="1"/>
</dbReference>
<feature type="transmembrane region" description="Helical" evidence="1">
    <location>
        <begin position="142"/>
        <end position="163"/>
    </location>
</feature>
<dbReference type="Proteomes" id="UP000308230">
    <property type="component" value="Unassembled WGS sequence"/>
</dbReference>
<dbReference type="InterPro" id="IPR029016">
    <property type="entry name" value="GAF-like_dom_sf"/>
</dbReference>
<dbReference type="SUPFAM" id="SSF55781">
    <property type="entry name" value="GAF domain-like"/>
    <property type="match status" value="1"/>
</dbReference>
<dbReference type="AlphaFoldDB" id="A0A5R9FI21"/>
<dbReference type="SUPFAM" id="SSF55073">
    <property type="entry name" value="Nucleotide cyclase"/>
    <property type="match status" value="1"/>
</dbReference>
<keyword evidence="1" id="KW-0812">Transmembrane</keyword>
<dbReference type="GO" id="GO:1902201">
    <property type="term" value="P:negative regulation of bacterial-type flagellum-dependent cell motility"/>
    <property type="evidence" value="ECO:0007669"/>
    <property type="project" value="TreeGrafter"/>
</dbReference>
<proteinExistence type="predicted"/>
<dbReference type="InterPro" id="IPR000160">
    <property type="entry name" value="GGDEF_dom"/>
</dbReference>
<reference evidence="3 4" key="1">
    <citation type="submission" date="2019-04" db="EMBL/GenBank/DDBJ databases">
        <title>Bacillus caeni sp. nov., a bacterium isolated from mangrove sediment.</title>
        <authorList>
            <person name="Huang H."/>
            <person name="Mo K."/>
            <person name="Hu Y."/>
        </authorList>
    </citation>
    <scope>NUCLEOTIDE SEQUENCE [LARGE SCALE GENOMIC DNA]</scope>
    <source>
        <strain evidence="3 4">HB172195</strain>
    </source>
</reference>
<accession>A0A5R9FI21</accession>
<evidence type="ECO:0000313" key="3">
    <source>
        <dbReference type="EMBL" id="TLS39225.1"/>
    </source>
</evidence>
<protein>
    <submittedName>
        <fullName evidence="3">GGDEF domain-containing protein</fullName>
    </submittedName>
</protein>